<dbReference type="InterPro" id="IPR005141">
    <property type="entry name" value="eRF1_2"/>
</dbReference>
<dbReference type="Pfam" id="PF01042">
    <property type="entry name" value="Ribonuc_L-PSP"/>
    <property type="match status" value="1"/>
</dbReference>
<keyword evidence="5" id="KW-0963">Cytoplasm</keyword>
<dbReference type="NCBIfam" id="TIGR00111">
    <property type="entry name" value="pelota"/>
    <property type="match status" value="1"/>
</dbReference>
<keyword evidence="9" id="KW-0469">Meiosis</keyword>
<dbReference type="GO" id="GO:0006412">
    <property type="term" value="P:translation"/>
    <property type="evidence" value="ECO:0007669"/>
    <property type="project" value="UniProtKB-ARBA"/>
</dbReference>
<reference evidence="12 13" key="2">
    <citation type="journal article" date="2021" name="Curr. Genet.">
        <title>Genetic response to nitrogen starvation in the aggressive Eucalyptus foliar pathogen Teratosphaeria destructans.</title>
        <authorList>
            <person name="Havenga M."/>
            <person name="Wingfield B.D."/>
            <person name="Wingfield M.J."/>
            <person name="Dreyer L.L."/>
            <person name="Roets F."/>
            <person name="Aylward J."/>
        </authorList>
    </citation>
    <scope>NUCLEOTIDE SEQUENCE [LARGE SCALE GENOMIC DNA]</scope>
    <source>
        <strain evidence="12">CMW44962</strain>
    </source>
</reference>
<dbReference type="GO" id="GO:0070651">
    <property type="term" value="P:nonfunctional rRNA decay"/>
    <property type="evidence" value="ECO:0007669"/>
    <property type="project" value="TreeGrafter"/>
</dbReference>
<dbReference type="GO" id="GO:0051301">
    <property type="term" value="P:cell division"/>
    <property type="evidence" value="ECO:0007669"/>
    <property type="project" value="UniProtKB-KW"/>
</dbReference>
<dbReference type="InterPro" id="IPR058547">
    <property type="entry name" value="Pelota_N"/>
</dbReference>
<gene>
    <name evidence="12" type="ORF">Tdes44962_MAKER00630</name>
</gene>
<dbReference type="EMBL" id="RIBY02002089">
    <property type="protein sequence ID" value="KAH9825700.1"/>
    <property type="molecule type" value="Genomic_DNA"/>
</dbReference>
<comment type="cofactor">
    <cofactor evidence="1">
        <name>a divalent metal cation</name>
        <dbReference type="ChEBI" id="CHEBI:60240"/>
    </cofactor>
</comment>
<dbReference type="InterPro" id="IPR035959">
    <property type="entry name" value="RutC-like_sf"/>
</dbReference>
<dbReference type="InterPro" id="IPR006175">
    <property type="entry name" value="YjgF/YER057c/UK114"/>
</dbReference>
<dbReference type="Gene3D" id="3.30.420.60">
    <property type="entry name" value="eRF1 domain 2"/>
    <property type="match status" value="1"/>
</dbReference>
<dbReference type="Gene3D" id="3.30.1330.40">
    <property type="entry name" value="RutC-like"/>
    <property type="match status" value="1"/>
</dbReference>
<dbReference type="GO" id="GO:0032790">
    <property type="term" value="P:ribosome disassembly"/>
    <property type="evidence" value="ECO:0007669"/>
    <property type="project" value="TreeGrafter"/>
</dbReference>
<dbReference type="OrthoDB" id="10249111at2759"/>
<dbReference type="CDD" id="cd00448">
    <property type="entry name" value="YjgF_YER057c_UK114_family"/>
    <property type="match status" value="1"/>
</dbReference>
<dbReference type="PANTHER" id="PTHR10853">
    <property type="entry name" value="PELOTA"/>
    <property type="match status" value="1"/>
</dbReference>
<protein>
    <recommendedName>
        <fullName evidence="11">eRF1/Pelota-like N-terminal domain-containing protein</fullName>
    </recommendedName>
</protein>
<dbReference type="SUPFAM" id="SSF159065">
    <property type="entry name" value="Dom34/Pelota N-terminal domain-like"/>
    <property type="match status" value="1"/>
</dbReference>
<dbReference type="InterPro" id="IPR029064">
    <property type="entry name" value="Ribosomal_eL30-like_sf"/>
</dbReference>
<dbReference type="Pfam" id="PF03465">
    <property type="entry name" value="eRF1_3"/>
    <property type="match status" value="1"/>
</dbReference>
<dbReference type="InterPro" id="IPR042226">
    <property type="entry name" value="eFR1_2_sf"/>
</dbReference>
<dbReference type="AlphaFoldDB" id="A0A9W7W0X3"/>
<dbReference type="GO" id="GO:0070481">
    <property type="term" value="P:nuclear-transcribed mRNA catabolic process, non-stop decay"/>
    <property type="evidence" value="ECO:0007669"/>
    <property type="project" value="InterPro"/>
</dbReference>
<keyword evidence="8" id="KW-0498">Mitosis</keyword>
<dbReference type="Proteomes" id="UP001138500">
    <property type="component" value="Unassembled WGS sequence"/>
</dbReference>
<dbReference type="FunFam" id="2.30.30.870:FF:000004">
    <property type="entry name" value="Protein DOM34 homolog"/>
    <property type="match status" value="1"/>
</dbReference>
<dbReference type="InterPro" id="IPR019897">
    <property type="entry name" value="RidA_CS"/>
</dbReference>
<dbReference type="GO" id="GO:0005739">
    <property type="term" value="C:mitochondrion"/>
    <property type="evidence" value="ECO:0007669"/>
    <property type="project" value="UniProtKB-ARBA"/>
</dbReference>
<organism evidence="12 13">
    <name type="scientific">Teratosphaeria destructans</name>
    <dbReference type="NCBI Taxonomy" id="418781"/>
    <lineage>
        <taxon>Eukaryota</taxon>
        <taxon>Fungi</taxon>
        <taxon>Dikarya</taxon>
        <taxon>Ascomycota</taxon>
        <taxon>Pezizomycotina</taxon>
        <taxon>Dothideomycetes</taxon>
        <taxon>Dothideomycetidae</taxon>
        <taxon>Mycosphaerellales</taxon>
        <taxon>Teratosphaeriaceae</taxon>
        <taxon>Teratosphaeria</taxon>
    </lineage>
</organism>
<dbReference type="GO" id="GO:1990533">
    <property type="term" value="C:Dom34-Hbs1 complex"/>
    <property type="evidence" value="ECO:0007669"/>
    <property type="project" value="UniProtKB-ARBA"/>
</dbReference>
<dbReference type="PROSITE" id="PS01094">
    <property type="entry name" value="UPF0076"/>
    <property type="match status" value="1"/>
</dbReference>
<proteinExistence type="inferred from homology"/>
<dbReference type="Pfam" id="PF03464">
    <property type="entry name" value="eRF1_2"/>
    <property type="match status" value="1"/>
</dbReference>
<evidence type="ECO:0000256" key="9">
    <source>
        <dbReference type="ARBA" id="ARBA00023254"/>
    </source>
</evidence>
<dbReference type="Gene3D" id="2.30.30.870">
    <property type="entry name" value="Pelota, domain A"/>
    <property type="match status" value="1"/>
</dbReference>
<evidence type="ECO:0000313" key="13">
    <source>
        <dbReference type="Proteomes" id="UP001138500"/>
    </source>
</evidence>
<dbReference type="SUPFAM" id="SSF55298">
    <property type="entry name" value="YjgF-like"/>
    <property type="match status" value="1"/>
</dbReference>
<comment type="subcellular location">
    <subcellularLocation>
        <location evidence="2">Cytoplasm</location>
    </subcellularLocation>
</comment>
<evidence type="ECO:0000256" key="4">
    <source>
        <dbReference type="ARBA" id="ARBA00010552"/>
    </source>
</evidence>
<dbReference type="FunFam" id="3.30.420.60:FF:000004">
    <property type="entry name" value="Protein DOM34 homolog"/>
    <property type="match status" value="1"/>
</dbReference>
<evidence type="ECO:0000256" key="7">
    <source>
        <dbReference type="ARBA" id="ARBA00022723"/>
    </source>
</evidence>
<dbReference type="GO" id="GO:0070966">
    <property type="term" value="P:nuclear-transcribed mRNA catabolic process, no-go decay"/>
    <property type="evidence" value="ECO:0007669"/>
    <property type="project" value="InterPro"/>
</dbReference>
<sequence length="560" mass="62091">MRLIKQNIERKTCAGSATLLPEEPEDMWHAYNLIRPTDLLRASAVRKVINESASGSRSNERVHTTLTIRVTKLDFDPQAAQLHVSGRVAEENKHVKLGSFHTLDLELHRNFQLEKADGWDSVALDTLKEAVNQDAKAQLWAVIMQEGLANICVITDHQTILRQRVEGSLPKKRAGSSDHDKAMQRFFQTTFDSLLRQLDLTNPKPLLLASPGYTATQFRDFIKLQASTGTNKRLQQLLPIITVAHSATGHLHNLAEVLSSPGVTSRLSDTKFARETQLMDKFFEMIRKDDTRAWYGPREVEAAVEQAAVGKGGGVLLISNSLFRSQEIATRKRWVKLVDEVHEQGGEVRVFSSMHESGKRLEGLGGIAAILTYPIDDLGDAPEDEGEDVDREDVETNGHTSHCPLHVLKNRNKDHSKIRLPSNSPTVTPLHHNQTLQNVHRDQARQYQKGHAAAGSILPSCDCRSSYLLPADAAGNLPEGSIADKTKLVCEGIKNVLEEAGSSVARVVKTTIFLDDMAHFAEMNSVYEQYFSHKPARSCVAVKTLPKNVPVEIEAIALSS</sequence>
<comment type="caution">
    <text evidence="12">The sequence shown here is derived from an EMBL/GenBank/DDBJ whole genome shotgun (WGS) entry which is preliminary data.</text>
</comment>
<dbReference type="GO" id="GO:0071025">
    <property type="term" value="P:RNA surveillance"/>
    <property type="evidence" value="ECO:0007669"/>
    <property type="project" value="InterPro"/>
</dbReference>
<comment type="similarity">
    <text evidence="3">Belongs to the eukaryotic release factor 1 family. Pelota subfamily.</text>
</comment>
<evidence type="ECO:0000256" key="5">
    <source>
        <dbReference type="ARBA" id="ARBA00022490"/>
    </source>
</evidence>
<feature type="domain" description="eRF1/Pelota-like N-terminal" evidence="11">
    <location>
        <begin position="1"/>
        <end position="132"/>
    </location>
</feature>
<dbReference type="SUPFAM" id="SSF55315">
    <property type="entry name" value="L30e-like"/>
    <property type="match status" value="1"/>
</dbReference>
<dbReference type="InterPro" id="IPR038069">
    <property type="entry name" value="Pelota/DOM34_N"/>
</dbReference>
<dbReference type="InterPro" id="IPR005142">
    <property type="entry name" value="eRF1_3"/>
</dbReference>
<evidence type="ECO:0000256" key="6">
    <source>
        <dbReference type="ARBA" id="ARBA00022618"/>
    </source>
</evidence>
<evidence type="ECO:0000256" key="2">
    <source>
        <dbReference type="ARBA" id="ARBA00004496"/>
    </source>
</evidence>
<evidence type="ECO:0000313" key="12">
    <source>
        <dbReference type="EMBL" id="KAH9825700.1"/>
    </source>
</evidence>
<evidence type="ECO:0000256" key="3">
    <source>
        <dbReference type="ARBA" id="ARBA00009504"/>
    </source>
</evidence>
<dbReference type="PANTHER" id="PTHR10853:SF0">
    <property type="entry name" value="PROTEIN PELOTA HOMOLOG"/>
    <property type="match status" value="1"/>
</dbReference>
<dbReference type="InterPro" id="IPR005140">
    <property type="entry name" value="eRF1_Pelota-like_N"/>
</dbReference>
<keyword evidence="13" id="KW-1185">Reference proteome</keyword>
<dbReference type="InterPro" id="IPR004405">
    <property type="entry name" value="TF_pelota"/>
</dbReference>
<dbReference type="Gene3D" id="3.30.1330.30">
    <property type="match status" value="1"/>
</dbReference>
<keyword evidence="7" id="KW-0479">Metal-binding</keyword>
<keyword evidence="10" id="KW-0131">Cell cycle</keyword>
<evidence type="ECO:0000256" key="8">
    <source>
        <dbReference type="ARBA" id="ARBA00022776"/>
    </source>
</evidence>
<evidence type="ECO:0000256" key="1">
    <source>
        <dbReference type="ARBA" id="ARBA00001968"/>
    </source>
</evidence>
<reference evidence="12 13" key="1">
    <citation type="journal article" date="2018" name="IMA Fungus">
        <title>IMA Genome-F 10: Nine draft genome sequences of Claviceps purpurea s.lat., including C. arundinis, C. humidiphila, and C. cf. spartinae, pseudomolecules for the pitch canker pathogen Fusarium circinatum, draft genome of Davidsoniella eucalypti, Grosmannia galeiformis, Quambalaria eucalypti, and Teratosphaeria destructans.</title>
        <authorList>
            <person name="Wingfield B.D."/>
            <person name="Liu M."/>
            <person name="Nguyen H.D."/>
            <person name="Lane F.A."/>
            <person name="Morgan S.W."/>
            <person name="De Vos L."/>
            <person name="Wilken P.M."/>
            <person name="Duong T.A."/>
            <person name="Aylward J."/>
            <person name="Coetzee M.P."/>
            <person name="Dadej K."/>
            <person name="De Beer Z.W."/>
            <person name="Findlay W."/>
            <person name="Havenga M."/>
            <person name="Kolarik M."/>
            <person name="Menzies J.G."/>
            <person name="Naidoo K."/>
            <person name="Pochopski O."/>
            <person name="Shoukouhi P."/>
            <person name="Santana Q.C."/>
            <person name="Seifert K.A."/>
            <person name="Soal N."/>
            <person name="Steenkamp E.T."/>
            <person name="Tatham C.T."/>
            <person name="van der Nest M.A."/>
            <person name="Wingfield M.J."/>
        </authorList>
    </citation>
    <scope>NUCLEOTIDE SEQUENCE [LARGE SCALE GENOMIC DNA]</scope>
    <source>
        <strain evidence="12">CMW44962</strain>
    </source>
</reference>
<comment type="similarity">
    <text evidence="4">Belongs to the RutC family.</text>
</comment>
<dbReference type="FunFam" id="3.30.1330.30:FF:000008">
    <property type="entry name" value="Protein pelota homolog"/>
    <property type="match status" value="1"/>
</dbReference>
<evidence type="ECO:0000256" key="10">
    <source>
        <dbReference type="ARBA" id="ARBA00023306"/>
    </source>
</evidence>
<dbReference type="Pfam" id="PF26356">
    <property type="entry name" value="Pelota_N"/>
    <property type="match status" value="1"/>
</dbReference>
<dbReference type="FunFam" id="3.30.1330.40:FF:000001">
    <property type="entry name" value="L-PSP family endoribonuclease"/>
    <property type="match status" value="1"/>
</dbReference>
<dbReference type="GO" id="GO:0046872">
    <property type="term" value="F:metal ion binding"/>
    <property type="evidence" value="ECO:0007669"/>
    <property type="project" value="UniProtKB-KW"/>
</dbReference>
<evidence type="ECO:0000259" key="11">
    <source>
        <dbReference type="SMART" id="SM01194"/>
    </source>
</evidence>
<accession>A0A9W7W0X3</accession>
<dbReference type="SMART" id="SM01194">
    <property type="entry name" value="eRF1_1"/>
    <property type="match status" value="1"/>
</dbReference>
<dbReference type="SUPFAM" id="SSF53137">
    <property type="entry name" value="Translational machinery components"/>
    <property type="match status" value="1"/>
</dbReference>
<dbReference type="GO" id="GO:0051321">
    <property type="term" value="P:meiotic cell cycle"/>
    <property type="evidence" value="ECO:0007669"/>
    <property type="project" value="UniProtKB-KW"/>
</dbReference>
<keyword evidence="6" id="KW-0132">Cell division</keyword>
<name>A0A9W7W0X3_9PEZI</name>